<dbReference type="EMBL" id="JBAKIA010000018">
    <property type="protein sequence ID" value="MEJ8476308.1"/>
    <property type="molecule type" value="Genomic_DNA"/>
</dbReference>
<dbReference type="Gene3D" id="2.60.120.10">
    <property type="entry name" value="Jelly Rolls"/>
    <property type="match status" value="1"/>
</dbReference>
<protein>
    <submittedName>
        <fullName evidence="2">Cyclic nucleotide-binding domain-containing protein</fullName>
    </submittedName>
</protein>
<gene>
    <name evidence="2" type="ORF">V6575_19640</name>
</gene>
<dbReference type="SUPFAM" id="SSF51206">
    <property type="entry name" value="cAMP-binding domain-like"/>
    <property type="match status" value="1"/>
</dbReference>
<dbReference type="InterPro" id="IPR000595">
    <property type="entry name" value="cNMP-bd_dom"/>
</dbReference>
<evidence type="ECO:0000259" key="1">
    <source>
        <dbReference type="PROSITE" id="PS50042"/>
    </source>
</evidence>
<evidence type="ECO:0000313" key="3">
    <source>
        <dbReference type="Proteomes" id="UP001385499"/>
    </source>
</evidence>
<reference evidence="2 3" key="1">
    <citation type="submission" date="2024-02" db="EMBL/GenBank/DDBJ databases">
        <title>Roseibium algae sp. nov., isolated from marine alga (Grateloupia sp.), showing potential in myo-inositol conversion.</title>
        <authorList>
            <person name="Wang Y."/>
        </authorList>
    </citation>
    <scope>NUCLEOTIDE SEQUENCE [LARGE SCALE GENOMIC DNA]</scope>
    <source>
        <strain evidence="2 3">H3510</strain>
    </source>
</reference>
<organism evidence="2 3">
    <name type="scientific">Roseibium algae</name>
    <dbReference type="NCBI Taxonomy" id="3123038"/>
    <lineage>
        <taxon>Bacteria</taxon>
        <taxon>Pseudomonadati</taxon>
        <taxon>Pseudomonadota</taxon>
        <taxon>Alphaproteobacteria</taxon>
        <taxon>Hyphomicrobiales</taxon>
        <taxon>Stappiaceae</taxon>
        <taxon>Roseibium</taxon>
    </lineage>
</organism>
<accession>A0ABU8TR63</accession>
<evidence type="ECO:0000313" key="2">
    <source>
        <dbReference type="EMBL" id="MEJ8476308.1"/>
    </source>
</evidence>
<dbReference type="PROSITE" id="PS50042">
    <property type="entry name" value="CNMP_BINDING_3"/>
    <property type="match status" value="1"/>
</dbReference>
<keyword evidence="3" id="KW-1185">Reference proteome</keyword>
<feature type="domain" description="Cyclic nucleotide-binding" evidence="1">
    <location>
        <begin position="15"/>
        <end position="134"/>
    </location>
</feature>
<proteinExistence type="predicted"/>
<name>A0ABU8TR63_9HYPH</name>
<dbReference type="InterPro" id="IPR018490">
    <property type="entry name" value="cNMP-bd_dom_sf"/>
</dbReference>
<comment type="caution">
    <text evidence="2">The sequence shown here is derived from an EMBL/GenBank/DDBJ whole genome shotgun (WGS) entry which is preliminary data.</text>
</comment>
<dbReference type="InterPro" id="IPR014710">
    <property type="entry name" value="RmlC-like_jellyroll"/>
</dbReference>
<dbReference type="Pfam" id="PF00027">
    <property type="entry name" value="cNMP_binding"/>
    <property type="match status" value="1"/>
</dbReference>
<dbReference type="SMART" id="SM00100">
    <property type="entry name" value="cNMP"/>
    <property type="match status" value="1"/>
</dbReference>
<dbReference type="RefSeq" id="WP_340276769.1">
    <property type="nucleotide sequence ID" value="NZ_JBAKIA010000018.1"/>
</dbReference>
<dbReference type="Proteomes" id="UP001385499">
    <property type="component" value="Unassembled WGS sequence"/>
</dbReference>
<dbReference type="CDD" id="cd00038">
    <property type="entry name" value="CAP_ED"/>
    <property type="match status" value="1"/>
</dbReference>
<sequence>MSLTQDIAILQKIPMLSEFTDDQLRLLAFSAESLDYRNGMTLFEEGDRADGGLAIASGDVSLQKRGSDGFEEVDLAMTGTLLGETAMLVETTRPCRAVAVGGVRVIRIRRALFKRMIQEYPDLARGLFEAHALRYRATATALAPIGERMAQLEKLSATHKLGGQKLRGTSES</sequence>